<evidence type="ECO:0000313" key="13">
    <source>
        <dbReference type="Proteomes" id="UP001319921"/>
    </source>
</evidence>
<dbReference type="GO" id="GO:0051604">
    <property type="term" value="P:protein maturation"/>
    <property type="evidence" value="ECO:0007669"/>
    <property type="project" value="TreeGrafter"/>
</dbReference>
<dbReference type="PANTHER" id="PTHR42959">
    <property type="entry name" value="CARBAMOYLTRANSFERASE"/>
    <property type="match status" value="1"/>
</dbReference>
<dbReference type="InterPro" id="IPR006070">
    <property type="entry name" value="Sua5-like_dom"/>
</dbReference>
<dbReference type="RefSeq" id="WP_229569158.1">
    <property type="nucleotide sequence ID" value="NZ_AP025226.1"/>
</dbReference>
<dbReference type="InterPro" id="IPR011125">
    <property type="entry name" value="Znf_HypF"/>
</dbReference>
<keyword evidence="4" id="KW-0479">Metal-binding</keyword>
<dbReference type="InterPro" id="IPR043129">
    <property type="entry name" value="ATPase_NBD"/>
</dbReference>
<feature type="domain" description="Acylphosphatase-like" evidence="10">
    <location>
        <begin position="4"/>
        <end position="91"/>
    </location>
</feature>
<dbReference type="EC" id="6.2.-.-" evidence="8"/>
<dbReference type="InterPro" id="IPR036046">
    <property type="entry name" value="Acylphosphatase-like_dom_sf"/>
</dbReference>
<evidence type="ECO:0000256" key="2">
    <source>
        <dbReference type="ARBA" id="ARBA00008097"/>
    </source>
</evidence>
<dbReference type="PIRSF" id="PIRSF006256">
    <property type="entry name" value="CMPcnvr_hdrg_mat"/>
    <property type="match status" value="1"/>
</dbReference>
<feature type="active site" evidence="9">
    <location>
        <position position="19"/>
    </location>
</feature>
<organism evidence="12 13">
    <name type="scientific">Saccharolobus caldissimus</name>
    <dbReference type="NCBI Taxonomy" id="1702097"/>
    <lineage>
        <taxon>Archaea</taxon>
        <taxon>Thermoproteota</taxon>
        <taxon>Thermoprotei</taxon>
        <taxon>Sulfolobales</taxon>
        <taxon>Sulfolobaceae</taxon>
        <taxon>Saccharolobus</taxon>
    </lineage>
</organism>
<comment type="catalytic activity">
    <reaction evidence="7">
        <text>C-terminal L-cysteinyl-[HypE protein] + carbamoyl phosphate + ATP + H2O = C-terminal S-carboxamide-L-cysteinyl-[HypE protein] + AMP + phosphate + diphosphate + H(+)</text>
        <dbReference type="Rhea" id="RHEA:55636"/>
        <dbReference type="Rhea" id="RHEA-COMP:14247"/>
        <dbReference type="Rhea" id="RHEA-COMP:14392"/>
        <dbReference type="ChEBI" id="CHEBI:15377"/>
        <dbReference type="ChEBI" id="CHEBI:15378"/>
        <dbReference type="ChEBI" id="CHEBI:30616"/>
        <dbReference type="ChEBI" id="CHEBI:33019"/>
        <dbReference type="ChEBI" id="CHEBI:43474"/>
        <dbReference type="ChEBI" id="CHEBI:58228"/>
        <dbReference type="ChEBI" id="CHEBI:76913"/>
        <dbReference type="ChEBI" id="CHEBI:139126"/>
        <dbReference type="ChEBI" id="CHEBI:456215"/>
    </reaction>
</comment>
<dbReference type="SUPFAM" id="SSF54975">
    <property type="entry name" value="Acylphosphatase/BLUF domain-like"/>
    <property type="match status" value="1"/>
</dbReference>
<dbReference type="KEGG" id="scas:SACC_18060"/>
<keyword evidence="6" id="KW-0862">Zinc</keyword>
<dbReference type="GO" id="GO:0016743">
    <property type="term" value="F:carboxyl- or carbamoyltransferase activity"/>
    <property type="evidence" value="ECO:0007669"/>
    <property type="project" value="UniProtKB-UniRule"/>
</dbReference>
<dbReference type="PROSITE" id="PS51160">
    <property type="entry name" value="ACYLPHOSPHATASE_3"/>
    <property type="match status" value="1"/>
</dbReference>
<evidence type="ECO:0000313" key="12">
    <source>
        <dbReference type="EMBL" id="BDB98789.1"/>
    </source>
</evidence>
<dbReference type="PANTHER" id="PTHR42959:SF1">
    <property type="entry name" value="CARBAMOYLTRANSFERASE HYPF"/>
    <property type="match status" value="1"/>
</dbReference>
<gene>
    <name evidence="12" type="ORF">SACC_18060</name>
</gene>
<evidence type="ECO:0000259" key="10">
    <source>
        <dbReference type="PROSITE" id="PS51160"/>
    </source>
</evidence>
<evidence type="ECO:0000256" key="3">
    <source>
        <dbReference type="ARBA" id="ARBA00022598"/>
    </source>
</evidence>
<reference evidence="12 13" key="1">
    <citation type="journal article" date="2022" name="Microbiol. Resour. Announc.">
        <title>Complete Genome Sequence of the Hyperthermophilic and Acidophilic Archaeon Saccharolobus caldissimus Strain HS-3T.</title>
        <authorList>
            <person name="Sakai H.D."/>
            <person name="Kurosawa N."/>
        </authorList>
    </citation>
    <scope>NUCLEOTIDE SEQUENCE [LARGE SCALE GENOMIC DNA]</scope>
    <source>
        <strain evidence="12 13">JCM32116</strain>
    </source>
</reference>
<proteinExistence type="inferred from homology"/>
<evidence type="ECO:0000256" key="7">
    <source>
        <dbReference type="ARBA" id="ARBA00048220"/>
    </source>
</evidence>
<dbReference type="GO" id="GO:0003998">
    <property type="term" value="F:acylphosphatase activity"/>
    <property type="evidence" value="ECO:0007669"/>
    <property type="project" value="UniProtKB-EC"/>
</dbReference>
<dbReference type="Pfam" id="PF07503">
    <property type="entry name" value="zf-HYPF"/>
    <property type="match status" value="2"/>
</dbReference>
<evidence type="ECO:0000259" key="11">
    <source>
        <dbReference type="PROSITE" id="PS51163"/>
    </source>
</evidence>
<dbReference type="SUPFAM" id="SSF55821">
    <property type="entry name" value="YrdC/RibB"/>
    <property type="match status" value="1"/>
</dbReference>
<keyword evidence="3" id="KW-0436">Ligase</keyword>
<protein>
    <recommendedName>
        <fullName evidence="8">Carbamoyltransferase</fullName>
        <ecNumber evidence="8">6.2.-.-</ecNumber>
    </recommendedName>
</protein>
<dbReference type="InterPro" id="IPR004421">
    <property type="entry name" value="Carbamoyltransferase_HypF"/>
</dbReference>
<evidence type="ECO:0000256" key="9">
    <source>
        <dbReference type="PROSITE-ProRule" id="PRU00520"/>
    </source>
</evidence>
<dbReference type="Gene3D" id="3.90.870.50">
    <property type="match status" value="1"/>
</dbReference>
<dbReference type="Gene3D" id="3.30.420.40">
    <property type="match status" value="1"/>
</dbReference>
<dbReference type="InterPro" id="IPR001792">
    <property type="entry name" value="Acylphosphatase-like_dom"/>
</dbReference>
<feature type="active site" evidence="9">
    <location>
        <position position="37"/>
    </location>
</feature>
<keyword evidence="13" id="KW-1185">Reference proteome</keyword>
<dbReference type="GO" id="GO:0003725">
    <property type="term" value="F:double-stranded RNA binding"/>
    <property type="evidence" value="ECO:0007669"/>
    <property type="project" value="InterPro"/>
</dbReference>
<keyword evidence="9" id="KW-0378">Hydrolase</keyword>
<accession>A0AAQ4CSK8</accession>
<feature type="domain" description="YrdC-like" evidence="11">
    <location>
        <begin position="203"/>
        <end position="389"/>
    </location>
</feature>
<evidence type="ECO:0000256" key="1">
    <source>
        <dbReference type="ARBA" id="ARBA00004711"/>
    </source>
</evidence>
<dbReference type="Pfam" id="PF17788">
    <property type="entry name" value="HypF_C"/>
    <property type="match status" value="1"/>
</dbReference>
<evidence type="ECO:0000256" key="8">
    <source>
        <dbReference type="PIRNR" id="PIRNR006256"/>
    </source>
</evidence>
<evidence type="ECO:0000256" key="5">
    <source>
        <dbReference type="ARBA" id="ARBA00022771"/>
    </source>
</evidence>
<dbReference type="InterPro" id="IPR017945">
    <property type="entry name" value="DHBP_synth_RibB-like_a/b_dom"/>
</dbReference>
<dbReference type="GO" id="GO:0008270">
    <property type="term" value="F:zinc ion binding"/>
    <property type="evidence" value="ECO:0007669"/>
    <property type="project" value="UniProtKB-KW"/>
</dbReference>
<dbReference type="AlphaFoldDB" id="A0AAQ4CSK8"/>
<comment type="similarity">
    <text evidence="2 8">Belongs to the carbamoyltransferase HypF family.</text>
</comment>
<dbReference type="Pfam" id="PF01300">
    <property type="entry name" value="Sua5_yciO_yrdC"/>
    <property type="match status" value="1"/>
</dbReference>
<sequence length="756" mass="85757">MIYAYRIIVSGIVQGVGFRPFIYRIAHKSGVKGYVKNLGGSEVEILIQGSNENVSKFFSLLFQELPYPARLENIYVEETQPSDFSDFIIMKSDKIISKPSVIPPDFAVCDECLREVLDPKNPRRYRYAFNSCAYCGPRFSMMYRVPYDRENTSMNTFPLCEHCKREYYDPNDIRRFDAQGISCKLCGPKLYLESVNGERIEDEDLIRVAGKLLKEGYILAVKGIGGFHIAALATDDDTILRLRERKRRPNQPFAIMVQSIEVAKKYVHVSEFEETILRSPERPIILLKKREPYELSKYVSPGLDREGIFLFYTPLHYLLLDEIPEKLLIMTSGNIHGFPMCRSEDCVRSKLRGVVDFILYHDREIVNRVDDSVVRVSNGRLMMIRRGRGYAPHWIKIPIKLKNPVIAVGAELQNAGAIGFDDKVIMTQYIGDTDNYETLRELEDSLMFFLSAYNLRPKIVIADKNPAYQSTYLAEKLADKFSARLIQVQHHYAHVISAAIDNGYTEGVGIAIDGIGYGDDGNGWGGEIIQFNLNEYKRTHHLEYVPYIGGDLNAIYPGRMLILFLSKILSKDEILEIYKRKNLFLKNGEKELKALLNITKEKKYLKTSSLGRVLDAVAAYLNICNYRTYEGEPAMKLEAVARGGKLLDLEIPIVNEEIKTSKIFQWLIEVEGKYSINDIAFTVQYELGRALIKTALKSNPKRVFVSGGAAVNEYILKGIMDNSEGIEIITPKRVPAGDGGIALGQVGFISFIEDGV</sequence>
<dbReference type="PROSITE" id="PS51163">
    <property type="entry name" value="YRDC"/>
    <property type="match status" value="1"/>
</dbReference>
<dbReference type="GeneID" id="68866535"/>
<dbReference type="EMBL" id="AP025226">
    <property type="protein sequence ID" value="BDB98789.1"/>
    <property type="molecule type" value="Genomic_DNA"/>
</dbReference>
<comment type="catalytic activity">
    <reaction evidence="9">
        <text>an acyl phosphate + H2O = a carboxylate + phosphate + H(+)</text>
        <dbReference type="Rhea" id="RHEA:14965"/>
        <dbReference type="ChEBI" id="CHEBI:15377"/>
        <dbReference type="ChEBI" id="CHEBI:15378"/>
        <dbReference type="ChEBI" id="CHEBI:29067"/>
        <dbReference type="ChEBI" id="CHEBI:43474"/>
        <dbReference type="ChEBI" id="CHEBI:59918"/>
        <dbReference type="EC" id="3.6.1.7"/>
    </reaction>
</comment>
<dbReference type="NCBIfam" id="TIGR00143">
    <property type="entry name" value="hypF"/>
    <property type="match status" value="1"/>
</dbReference>
<evidence type="ECO:0000256" key="4">
    <source>
        <dbReference type="ARBA" id="ARBA00022723"/>
    </source>
</evidence>
<dbReference type="Proteomes" id="UP001319921">
    <property type="component" value="Chromosome"/>
</dbReference>
<dbReference type="Pfam" id="PF22521">
    <property type="entry name" value="HypF_C_2"/>
    <property type="match status" value="1"/>
</dbReference>
<dbReference type="InterPro" id="IPR017968">
    <property type="entry name" value="Acylphosphatase_CS"/>
</dbReference>
<dbReference type="Gene3D" id="3.30.110.120">
    <property type="match status" value="1"/>
</dbReference>
<dbReference type="InterPro" id="IPR055128">
    <property type="entry name" value="HypF_C_2"/>
</dbReference>
<name>A0AAQ4CSK8_9CREN</name>
<dbReference type="Gene3D" id="3.30.420.360">
    <property type="match status" value="1"/>
</dbReference>
<dbReference type="Pfam" id="PF00708">
    <property type="entry name" value="Acylphosphatase"/>
    <property type="match status" value="1"/>
</dbReference>
<dbReference type="SUPFAM" id="SSF53067">
    <property type="entry name" value="Actin-like ATPase domain"/>
    <property type="match status" value="1"/>
</dbReference>
<dbReference type="InterPro" id="IPR041440">
    <property type="entry name" value="HypF_C"/>
</dbReference>
<dbReference type="InterPro" id="IPR051060">
    <property type="entry name" value="Carbamoyltrans_HypF-like"/>
</dbReference>
<dbReference type="GO" id="GO:0016874">
    <property type="term" value="F:ligase activity"/>
    <property type="evidence" value="ECO:0007669"/>
    <property type="project" value="UniProtKB-UniRule"/>
</dbReference>
<evidence type="ECO:0000256" key="6">
    <source>
        <dbReference type="ARBA" id="ARBA00022833"/>
    </source>
</evidence>
<keyword evidence="5" id="KW-0863">Zinc-finger</keyword>
<comment type="pathway">
    <text evidence="1">Protein modification; [NiFe] hydrogenase maturation.</text>
</comment>
<dbReference type="PROSITE" id="PS00150">
    <property type="entry name" value="ACYLPHOSPHATASE_1"/>
    <property type="match status" value="1"/>
</dbReference>